<dbReference type="EMBL" id="FQWS01000002">
    <property type="protein sequence ID" value="SHH49008.1"/>
    <property type="molecule type" value="Genomic_DNA"/>
</dbReference>
<dbReference type="Proteomes" id="UP000184522">
    <property type="component" value="Unassembled WGS sequence"/>
</dbReference>
<evidence type="ECO:0000256" key="4">
    <source>
        <dbReference type="ARBA" id="ARBA00023163"/>
    </source>
</evidence>
<dbReference type="STRING" id="1089305.SAMN05444148_2138"/>
<dbReference type="InterPro" id="IPR007627">
    <property type="entry name" value="RNA_pol_sigma70_r2"/>
</dbReference>
<dbReference type="SUPFAM" id="SSF88659">
    <property type="entry name" value="Sigma3 and sigma4 domains of RNA polymerase sigma factors"/>
    <property type="match status" value="1"/>
</dbReference>
<dbReference type="Pfam" id="PF04542">
    <property type="entry name" value="Sigma70_r2"/>
    <property type="match status" value="1"/>
</dbReference>
<proteinExistence type="inferred from homology"/>
<evidence type="ECO:0000256" key="2">
    <source>
        <dbReference type="ARBA" id="ARBA00023015"/>
    </source>
</evidence>
<dbReference type="GO" id="GO:0006352">
    <property type="term" value="P:DNA-templated transcription initiation"/>
    <property type="evidence" value="ECO:0007669"/>
    <property type="project" value="InterPro"/>
</dbReference>
<dbReference type="AlphaFoldDB" id="A0A1M5TE71"/>
<dbReference type="Gene3D" id="1.10.1740.10">
    <property type="match status" value="1"/>
</dbReference>
<dbReference type="Pfam" id="PF08281">
    <property type="entry name" value="Sigma70_r4_2"/>
    <property type="match status" value="1"/>
</dbReference>
<evidence type="ECO:0000256" key="3">
    <source>
        <dbReference type="ARBA" id="ARBA00023082"/>
    </source>
</evidence>
<feature type="domain" description="RNA polymerase sigma-70 region 2" evidence="5">
    <location>
        <begin position="27"/>
        <end position="92"/>
    </location>
</feature>
<evidence type="ECO:0000259" key="6">
    <source>
        <dbReference type="Pfam" id="PF08281"/>
    </source>
</evidence>
<evidence type="ECO:0000313" key="8">
    <source>
        <dbReference type="Proteomes" id="UP000184522"/>
    </source>
</evidence>
<name>A0A1M5TE71_9FLAO</name>
<keyword evidence="4" id="KW-0804">Transcription</keyword>
<dbReference type="InterPro" id="IPR013324">
    <property type="entry name" value="RNA_pol_sigma_r3/r4-like"/>
</dbReference>
<dbReference type="InterPro" id="IPR036388">
    <property type="entry name" value="WH-like_DNA-bd_sf"/>
</dbReference>
<dbReference type="InterPro" id="IPR013249">
    <property type="entry name" value="RNA_pol_sigma70_r4_t2"/>
</dbReference>
<organism evidence="7 8">
    <name type="scientific">Winogradskyella jejuensis</name>
    <dbReference type="NCBI Taxonomy" id="1089305"/>
    <lineage>
        <taxon>Bacteria</taxon>
        <taxon>Pseudomonadati</taxon>
        <taxon>Bacteroidota</taxon>
        <taxon>Flavobacteriia</taxon>
        <taxon>Flavobacteriales</taxon>
        <taxon>Flavobacteriaceae</taxon>
        <taxon>Winogradskyella</taxon>
    </lineage>
</organism>
<dbReference type="InterPro" id="IPR014284">
    <property type="entry name" value="RNA_pol_sigma-70_dom"/>
</dbReference>
<evidence type="ECO:0000313" key="7">
    <source>
        <dbReference type="EMBL" id="SHH49008.1"/>
    </source>
</evidence>
<dbReference type="SUPFAM" id="SSF88946">
    <property type="entry name" value="Sigma2 domain of RNA polymerase sigma factors"/>
    <property type="match status" value="1"/>
</dbReference>
<keyword evidence="8" id="KW-1185">Reference proteome</keyword>
<dbReference type="Gene3D" id="1.10.10.10">
    <property type="entry name" value="Winged helix-like DNA-binding domain superfamily/Winged helix DNA-binding domain"/>
    <property type="match status" value="1"/>
</dbReference>
<dbReference type="PANTHER" id="PTHR43133:SF51">
    <property type="entry name" value="RNA POLYMERASE SIGMA FACTOR"/>
    <property type="match status" value="1"/>
</dbReference>
<sequence>MTNQPIHNDAYLVKKLQLGDKSALTVLVRKWHKLFCEKSFWLVKDKQVAKDIAQESWVIIIDKIDTLQKPERFKFWAYRIVVNKSMDYLRSSTNNKTTSYSQNIIDEVDDNSEREQQKKRLLVAIKSLPQQQKIVIQLFYTQSYSLKQISEILDISVGTVKSRLFHAREKLKTILKTNRYEN</sequence>
<dbReference type="GO" id="GO:0003677">
    <property type="term" value="F:DNA binding"/>
    <property type="evidence" value="ECO:0007669"/>
    <property type="project" value="InterPro"/>
</dbReference>
<gene>
    <name evidence="7" type="ORF">SAMN05444148_2138</name>
</gene>
<dbReference type="RefSeq" id="WP_073086260.1">
    <property type="nucleotide sequence ID" value="NZ_FQWS01000002.1"/>
</dbReference>
<protein>
    <submittedName>
        <fullName evidence="7">RNA polymerase sigma-70 factor, ECF subfamily</fullName>
    </submittedName>
</protein>
<accession>A0A1M5TE71</accession>
<dbReference type="CDD" id="cd06171">
    <property type="entry name" value="Sigma70_r4"/>
    <property type="match status" value="1"/>
</dbReference>
<evidence type="ECO:0000256" key="1">
    <source>
        <dbReference type="ARBA" id="ARBA00010641"/>
    </source>
</evidence>
<feature type="domain" description="RNA polymerase sigma factor 70 region 4 type 2" evidence="6">
    <location>
        <begin position="120"/>
        <end position="171"/>
    </location>
</feature>
<reference evidence="8" key="1">
    <citation type="submission" date="2016-11" db="EMBL/GenBank/DDBJ databases">
        <authorList>
            <person name="Varghese N."/>
            <person name="Submissions S."/>
        </authorList>
    </citation>
    <scope>NUCLEOTIDE SEQUENCE [LARGE SCALE GENOMIC DNA]</scope>
    <source>
        <strain evidence="8">DSM 25330</strain>
    </source>
</reference>
<dbReference type="NCBIfam" id="TIGR02937">
    <property type="entry name" value="sigma70-ECF"/>
    <property type="match status" value="1"/>
</dbReference>
<dbReference type="PANTHER" id="PTHR43133">
    <property type="entry name" value="RNA POLYMERASE ECF-TYPE SIGMA FACTO"/>
    <property type="match status" value="1"/>
</dbReference>
<dbReference type="InterPro" id="IPR013325">
    <property type="entry name" value="RNA_pol_sigma_r2"/>
</dbReference>
<keyword evidence="3" id="KW-0731">Sigma factor</keyword>
<evidence type="ECO:0000259" key="5">
    <source>
        <dbReference type="Pfam" id="PF04542"/>
    </source>
</evidence>
<dbReference type="GO" id="GO:0016987">
    <property type="term" value="F:sigma factor activity"/>
    <property type="evidence" value="ECO:0007669"/>
    <property type="project" value="UniProtKB-KW"/>
</dbReference>
<dbReference type="OrthoDB" id="9795666at2"/>
<dbReference type="InterPro" id="IPR039425">
    <property type="entry name" value="RNA_pol_sigma-70-like"/>
</dbReference>
<comment type="similarity">
    <text evidence="1">Belongs to the sigma-70 factor family. ECF subfamily.</text>
</comment>
<keyword evidence="2" id="KW-0805">Transcription regulation</keyword>